<feature type="domain" description="Ion transport" evidence="14">
    <location>
        <begin position="700"/>
        <end position="945"/>
    </location>
</feature>
<evidence type="ECO:0000256" key="6">
    <source>
        <dbReference type="ARBA" id="ARBA00022882"/>
    </source>
</evidence>
<evidence type="ECO:0000256" key="12">
    <source>
        <dbReference type="SAM" id="MobiDB-lite"/>
    </source>
</evidence>
<evidence type="ECO:0000256" key="4">
    <source>
        <dbReference type="ARBA" id="ARBA00022692"/>
    </source>
</evidence>
<feature type="transmembrane region" description="Helical" evidence="13">
    <location>
        <begin position="549"/>
        <end position="570"/>
    </location>
</feature>
<feature type="transmembrane region" description="Helical" evidence="13">
    <location>
        <begin position="1084"/>
        <end position="1104"/>
    </location>
</feature>
<dbReference type="SUPFAM" id="SSF81324">
    <property type="entry name" value="Voltage-gated potassium channels"/>
    <property type="match status" value="4"/>
</dbReference>
<keyword evidence="5" id="KW-0631">Potassium channel</keyword>
<sequence>MATAASETTPLVGGDTAARRPSAAVALDTDGSPTTRQQVYDFLEAQTDAGKRYEIFMIFLILVNVIAFIIGSLFVEEYNKEPWAARKGGMCGNVCDALWFGNYSDNDLEWLGLGATSLLEIVTVLVFTVEYGLRLWVCDLEDATKFSGVMGRLRFIPTFFSLVDLASTLPFYIDAFALRDSDWVGSSFLRMFRLLRMMRVEGRYDTALTMVDDVFHAQKGIMGTALFVGFTTWMTVASLYYIVERKNEDLIYCGAAPDYCGDADDMDISLCTIDVWGFANCTAAGCPATEANPEPCYNLYQSIPMASYYALLNLFGEFPLIDQHSVGGKVVGTFTAVLAAVVFAVPTGIIGNGFEAIIEQKQAERGGGEVVALDEWYRTAGFVTEGTTLRQKLYNFLHAMTEPWSMAYDLFIQLLVIVTTLTFMLDTLKGTTAAMHVSFDSIEFFAVVVFTLDYLAHVYSVKEDPKYSASVGGRFWYMLTFLAVVDFLSVFPYWCELLVNGEAIITSSDTTSTASNLVRALRLLRILRFEKYTRAFTTFDDVLRANAQVLQLTVFTAMLLWVFFAAFLYITERDNPDEEMASNYNNVPNSMWMTLLNLSGEAPLCQYSVWGKVASGIIGLFATAIFGIPIGILGAGFEELVQEKNADNTEELVAAANEANKTRSPEEEDKALEEASAELGSFLEHCLYTFVNGIGSPIAKAFEIAIYALIFLAVGVGCWQTVEGEENSFREIEWIAVVVFTFEYVLRFIGAGADPEFAVPGGDPISCRIRFLFSFYSFVDLAAIIPFYVSLAMPDSIVDQYDEYLRMLRIVRLIKLDKYVPSISLIDDVIRLKANTLKVAAYAAATLWILFAALLYLFETKDTINDLDDPVPDYGCMGDCTMADRFQNFFDSMVYTGVHLTGDYPITTYTWPARVCCFFMVIAAVGVVSVPSGLIASGFSEIVQSRNRKRGGERSPTGRAGDDWYEISLRQLRNVAPPPSPWGAKVDEWQVAVNEFLNGKDGANGETKWTFFSRTGRVFIFTVIITNVLAVLLESIPNIDKAVGNDPGNFFDSFEAFSVFVFAFEYILRLFCAPKNKEALYSSWTYATTFFGIVDLLSTAPWFVEQALIASGLEDESGDLARTFRIARIFRLLQLEDFITAFSKLDNVFRASKDILKATGLMALIIWVGCGALFFIFEENNPNWRECDASIPLTSESSRYPGCYDFATTAACNEVYTNMCTQKAFTNMPDSLYYTAVFLGGEWGVIDFTWPGRLVCLFLCVMGIGLYAIPVGALFDSFGAVLGLSDDDDDEDEE</sequence>
<organism evidence="15 16">
    <name type="scientific">Seminavis robusta</name>
    <dbReference type="NCBI Taxonomy" id="568900"/>
    <lineage>
        <taxon>Eukaryota</taxon>
        <taxon>Sar</taxon>
        <taxon>Stramenopiles</taxon>
        <taxon>Ochrophyta</taxon>
        <taxon>Bacillariophyta</taxon>
        <taxon>Bacillariophyceae</taxon>
        <taxon>Bacillariophycidae</taxon>
        <taxon>Naviculales</taxon>
        <taxon>Naviculaceae</taxon>
        <taxon>Seminavis</taxon>
    </lineage>
</organism>
<evidence type="ECO:0000256" key="5">
    <source>
        <dbReference type="ARBA" id="ARBA00022826"/>
    </source>
</evidence>
<evidence type="ECO:0000256" key="10">
    <source>
        <dbReference type="ARBA" id="ARBA00023136"/>
    </source>
</evidence>
<dbReference type="InterPro" id="IPR028325">
    <property type="entry name" value="VG_K_chnl"/>
</dbReference>
<evidence type="ECO:0000259" key="14">
    <source>
        <dbReference type="Pfam" id="PF00520"/>
    </source>
</evidence>
<evidence type="ECO:0000256" key="3">
    <source>
        <dbReference type="ARBA" id="ARBA00022538"/>
    </source>
</evidence>
<dbReference type="GO" id="GO:0008076">
    <property type="term" value="C:voltage-gated potassium channel complex"/>
    <property type="evidence" value="ECO:0007669"/>
    <property type="project" value="InterPro"/>
</dbReference>
<keyword evidence="11" id="KW-0407">Ion channel</keyword>
<feature type="domain" description="Ion transport" evidence="14">
    <location>
        <begin position="407"/>
        <end position="633"/>
    </location>
</feature>
<evidence type="ECO:0000256" key="11">
    <source>
        <dbReference type="ARBA" id="ARBA00023303"/>
    </source>
</evidence>
<dbReference type="EMBL" id="CAICTM010000670">
    <property type="protein sequence ID" value="CAB9514739.1"/>
    <property type="molecule type" value="Genomic_DNA"/>
</dbReference>
<dbReference type="GO" id="GO:0001508">
    <property type="term" value="P:action potential"/>
    <property type="evidence" value="ECO:0007669"/>
    <property type="project" value="TreeGrafter"/>
</dbReference>
<feature type="transmembrane region" description="Helical" evidence="13">
    <location>
        <begin position="839"/>
        <end position="858"/>
    </location>
</feature>
<dbReference type="Pfam" id="PF00520">
    <property type="entry name" value="Ion_trans"/>
    <property type="match status" value="4"/>
</dbReference>
<comment type="caution">
    <text evidence="15">The sequence shown here is derived from an EMBL/GenBank/DDBJ whole genome shotgun (WGS) entry which is preliminary data.</text>
</comment>
<feature type="transmembrane region" description="Helical" evidence="13">
    <location>
        <begin position="1254"/>
        <end position="1275"/>
    </location>
</feature>
<feature type="transmembrane region" description="Helical" evidence="13">
    <location>
        <begin position="475"/>
        <end position="495"/>
    </location>
</feature>
<keyword evidence="16" id="KW-1185">Reference proteome</keyword>
<feature type="transmembrane region" description="Helical" evidence="13">
    <location>
        <begin position="734"/>
        <end position="753"/>
    </location>
</feature>
<evidence type="ECO:0000256" key="13">
    <source>
        <dbReference type="SAM" id="Phobius"/>
    </source>
</evidence>
<dbReference type="PANTHER" id="PTHR11537:SF254">
    <property type="entry name" value="POTASSIUM VOLTAGE-GATED CHANNEL PROTEIN SHAB"/>
    <property type="match status" value="1"/>
</dbReference>
<protein>
    <submittedName>
        <fullName evidence="15">Gated channel subfamily KQT member 1</fullName>
    </submittedName>
</protein>
<dbReference type="Proteomes" id="UP001153069">
    <property type="component" value="Unassembled WGS sequence"/>
</dbReference>
<dbReference type="Gene3D" id="1.10.287.70">
    <property type="match status" value="4"/>
</dbReference>
<name>A0A9N8E8Q2_9STRA</name>
<dbReference type="OrthoDB" id="415460at2759"/>
<keyword evidence="9" id="KW-0406">Ion transport</keyword>
<feature type="transmembrane region" description="Helical" evidence="13">
    <location>
        <begin position="704"/>
        <end position="722"/>
    </location>
</feature>
<feature type="transmembrane region" description="Helical" evidence="13">
    <location>
        <begin position="153"/>
        <end position="173"/>
    </location>
</feature>
<proteinExistence type="predicted"/>
<evidence type="ECO:0000256" key="2">
    <source>
        <dbReference type="ARBA" id="ARBA00022448"/>
    </source>
</evidence>
<accession>A0A9N8E8Q2</accession>
<keyword evidence="7" id="KW-0630">Potassium</keyword>
<feature type="transmembrane region" description="Helical" evidence="13">
    <location>
        <begin position="330"/>
        <end position="350"/>
    </location>
</feature>
<feature type="transmembrane region" description="Helical" evidence="13">
    <location>
        <begin position="617"/>
        <end position="637"/>
    </location>
</feature>
<dbReference type="InterPro" id="IPR027359">
    <property type="entry name" value="Volt_channel_dom_sf"/>
</dbReference>
<keyword evidence="6" id="KW-0851">Voltage-gated channel</keyword>
<keyword evidence="10 13" id="KW-0472">Membrane</keyword>
<keyword evidence="8 13" id="KW-1133">Transmembrane helix</keyword>
<feature type="transmembrane region" description="Helical" evidence="13">
    <location>
        <begin position="110"/>
        <end position="133"/>
    </location>
</feature>
<evidence type="ECO:0000256" key="9">
    <source>
        <dbReference type="ARBA" id="ARBA00023065"/>
    </source>
</evidence>
<gene>
    <name evidence="15" type="ORF">SEMRO_671_G184910.1</name>
</gene>
<evidence type="ECO:0000256" key="8">
    <source>
        <dbReference type="ARBA" id="ARBA00022989"/>
    </source>
</evidence>
<feature type="transmembrane region" description="Helical" evidence="13">
    <location>
        <begin position="1018"/>
        <end position="1036"/>
    </location>
</feature>
<feature type="domain" description="Ion transport" evidence="14">
    <location>
        <begin position="1018"/>
        <end position="1279"/>
    </location>
</feature>
<evidence type="ECO:0000256" key="7">
    <source>
        <dbReference type="ARBA" id="ARBA00022958"/>
    </source>
</evidence>
<dbReference type="Gene3D" id="1.20.120.350">
    <property type="entry name" value="Voltage-gated potassium channels. Chain C"/>
    <property type="match status" value="1"/>
</dbReference>
<feature type="region of interest" description="Disordered" evidence="12">
    <location>
        <begin position="1"/>
        <end position="31"/>
    </location>
</feature>
<feature type="transmembrane region" description="Helical" evidence="13">
    <location>
        <begin position="437"/>
        <end position="455"/>
    </location>
</feature>
<feature type="transmembrane region" description="Helical" evidence="13">
    <location>
        <begin position="55"/>
        <end position="75"/>
    </location>
</feature>
<evidence type="ECO:0000256" key="1">
    <source>
        <dbReference type="ARBA" id="ARBA00004141"/>
    </source>
</evidence>
<feature type="transmembrane region" description="Helical" evidence="13">
    <location>
        <begin position="1056"/>
        <end position="1072"/>
    </location>
</feature>
<feature type="transmembrane region" description="Helical" evidence="13">
    <location>
        <begin position="773"/>
        <end position="791"/>
    </location>
</feature>
<reference evidence="15" key="1">
    <citation type="submission" date="2020-06" db="EMBL/GenBank/DDBJ databases">
        <authorList>
            <consortium name="Plant Systems Biology data submission"/>
        </authorList>
    </citation>
    <scope>NUCLEOTIDE SEQUENCE</scope>
    <source>
        <strain evidence="15">D6</strain>
    </source>
</reference>
<comment type="subcellular location">
    <subcellularLocation>
        <location evidence="1">Membrane</location>
        <topology evidence="1">Multi-pass membrane protein</topology>
    </subcellularLocation>
</comment>
<feature type="domain" description="Ion transport" evidence="14">
    <location>
        <begin position="53"/>
        <end position="361"/>
    </location>
</feature>
<evidence type="ECO:0000313" key="16">
    <source>
        <dbReference type="Proteomes" id="UP001153069"/>
    </source>
</evidence>
<evidence type="ECO:0000313" key="15">
    <source>
        <dbReference type="EMBL" id="CAB9514739.1"/>
    </source>
</evidence>
<keyword evidence="4 13" id="KW-0812">Transmembrane</keyword>
<feature type="transmembrane region" description="Helical" evidence="13">
    <location>
        <begin position="220"/>
        <end position="243"/>
    </location>
</feature>
<feature type="transmembrane region" description="Helical" evidence="13">
    <location>
        <begin position="406"/>
        <end position="425"/>
    </location>
</feature>
<feature type="transmembrane region" description="Helical" evidence="13">
    <location>
        <begin position="911"/>
        <end position="939"/>
    </location>
</feature>
<dbReference type="GO" id="GO:0005249">
    <property type="term" value="F:voltage-gated potassium channel activity"/>
    <property type="evidence" value="ECO:0007669"/>
    <property type="project" value="InterPro"/>
</dbReference>
<feature type="transmembrane region" description="Helical" evidence="13">
    <location>
        <begin position="1155"/>
        <end position="1177"/>
    </location>
</feature>
<dbReference type="InterPro" id="IPR005821">
    <property type="entry name" value="Ion_trans_dom"/>
</dbReference>
<keyword evidence="2" id="KW-0813">Transport</keyword>
<dbReference type="PANTHER" id="PTHR11537">
    <property type="entry name" value="VOLTAGE-GATED POTASSIUM CHANNEL"/>
    <property type="match status" value="1"/>
</dbReference>
<keyword evidence="3" id="KW-0633">Potassium transport</keyword>